<keyword evidence="2" id="KW-1185">Reference proteome</keyword>
<evidence type="ECO:0000313" key="2">
    <source>
        <dbReference type="Proteomes" id="UP001437256"/>
    </source>
</evidence>
<protein>
    <submittedName>
        <fullName evidence="1">Uncharacterized protein</fullName>
    </submittedName>
</protein>
<comment type="caution">
    <text evidence="1">The sequence shown here is derived from an EMBL/GenBank/DDBJ whole genome shotgun (WGS) entry which is preliminary data.</text>
</comment>
<proteinExistence type="predicted"/>
<sequence>MVSSRAAYVPLVLIVAGEAVGSSWKLNLAADFDRPYHPWIIAHTALSYTTRPLNNSLQTRADPPVIQPGVLDQLGAKAPECKSTCDDNFANFE</sequence>
<evidence type="ECO:0000313" key="1">
    <source>
        <dbReference type="EMBL" id="KAL0057032.1"/>
    </source>
</evidence>
<name>A0ABR2Z5Y5_9AGAR</name>
<dbReference type="EMBL" id="JBBXMP010000738">
    <property type="protein sequence ID" value="KAL0057032.1"/>
    <property type="molecule type" value="Genomic_DNA"/>
</dbReference>
<organism evidence="1 2">
    <name type="scientific">Marasmius tenuissimus</name>
    <dbReference type="NCBI Taxonomy" id="585030"/>
    <lineage>
        <taxon>Eukaryota</taxon>
        <taxon>Fungi</taxon>
        <taxon>Dikarya</taxon>
        <taxon>Basidiomycota</taxon>
        <taxon>Agaricomycotina</taxon>
        <taxon>Agaricomycetes</taxon>
        <taxon>Agaricomycetidae</taxon>
        <taxon>Agaricales</taxon>
        <taxon>Marasmiineae</taxon>
        <taxon>Marasmiaceae</taxon>
        <taxon>Marasmius</taxon>
    </lineage>
</organism>
<accession>A0ABR2Z5Y5</accession>
<dbReference type="Proteomes" id="UP001437256">
    <property type="component" value="Unassembled WGS sequence"/>
</dbReference>
<reference evidence="1 2" key="1">
    <citation type="submission" date="2024-05" db="EMBL/GenBank/DDBJ databases">
        <title>A draft genome resource for the thread blight pathogen Marasmius tenuissimus strain MS-2.</title>
        <authorList>
            <person name="Yulfo-Soto G.E."/>
            <person name="Baruah I.K."/>
            <person name="Amoako-Attah I."/>
            <person name="Bukari Y."/>
            <person name="Meinhardt L.W."/>
            <person name="Bailey B.A."/>
            <person name="Cohen S.P."/>
        </authorList>
    </citation>
    <scope>NUCLEOTIDE SEQUENCE [LARGE SCALE GENOMIC DNA]</scope>
    <source>
        <strain evidence="1 2">MS-2</strain>
    </source>
</reference>
<gene>
    <name evidence="1" type="ORF">AAF712_016347</name>
</gene>
<feature type="non-terminal residue" evidence="1">
    <location>
        <position position="93"/>
    </location>
</feature>